<name>A0A2K3LRC7_TRIPR</name>
<dbReference type="Proteomes" id="UP000236291">
    <property type="component" value="Unassembled WGS sequence"/>
</dbReference>
<proteinExistence type="predicted"/>
<dbReference type="AlphaFoldDB" id="A0A2K3LRC7"/>
<comment type="caution">
    <text evidence="2">The sequence shown here is derived from an EMBL/GenBank/DDBJ whole genome shotgun (WGS) entry which is preliminary data.</text>
</comment>
<dbReference type="Pfam" id="PF14223">
    <property type="entry name" value="Retrotran_gag_2"/>
    <property type="match status" value="1"/>
</dbReference>
<accession>A0A2K3LRC7</accession>
<reference evidence="2 3" key="2">
    <citation type="journal article" date="2017" name="Front. Plant Sci.">
        <title>Gene Classification and Mining of Molecular Markers Useful in Red Clover (Trifolium pratense) Breeding.</title>
        <authorList>
            <person name="Istvanek J."/>
            <person name="Dluhosova J."/>
            <person name="Dluhos P."/>
            <person name="Patkova L."/>
            <person name="Nedelnik J."/>
            <person name="Repkova J."/>
        </authorList>
    </citation>
    <scope>NUCLEOTIDE SEQUENCE [LARGE SCALE GENOMIC DNA]</scope>
    <source>
        <strain evidence="3">cv. Tatra</strain>
        <tissue evidence="2">Young leaves</tissue>
    </source>
</reference>
<evidence type="ECO:0000256" key="1">
    <source>
        <dbReference type="SAM" id="MobiDB-lite"/>
    </source>
</evidence>
<evidence type="ECO:0000313" key="3">
    <source>
        <dbReference type="Proteomes" id="UP000236291"/>
    </source>
</evidence>
<gene>
    <name evidence="2" type="ORF">L195_g037115</name>
</gene>
<sequence>MPSSSSKLLNKNPRESTNFSFPMLPLPPPPISIYKAKVSVKLDEKKENFLIWRQLVEPVIKGHRLHMFLTHSAINRNAGSSNNDFEEKDQILFSWILSTLSESMLAQVIGCTNSKQLWEKLHNFFKNRARAKVRQYQSELKNIKKKDTELILDYLHRIK</sequence>
<dbReference type="EMBL" id="ASHM01039220">
    <property type="protein sequence ID" value="PNX81100.1"/>
    <property type="molecule type" value="Genomic_DNA"/>
</dbReference>
<reference evidence="2 3" key="1">
    <citation type="journal article" date="2014" name="Am. J. Bot.">
        <title>Genome assembly and annotation for red clover (Trifolium pratense; Fabaceae).</title>
        <authorList>
            <person name="Istvanek J."/>
            <person name="Jaros M."/>
            <person name="Krenek A."/>
            <person name="Repkova J."/>
        </authorList>
    </citation>
    <scope>NUCLEOTIDE SEQUENCE [LARGE SCALE GENOMIC DNA]</scope>
    <source>
        <strain evidence="3">cv. Tatra</strain>
        <tissue evidence="2">Young leaves</tissue>
    </source>
</reference>
<evidence type="ECO:0000313" key="2">
    <source>
        <dbReference type="EMBL" id="PNX81100.1"/>
    </source>
</evidence>
<dbReference type="PANTHER" id="PTHR47481:SF31">
    <property type="entry name" value="OS01G0873500 PROTEIN"/>
    <property type="match status" value="1"/>
</dbReference>
<protein>
    <submittedName>
        <fullName evidence="2">Retrovirus-related Pol polyprotein from transposon TNT 1-94</fullName>
    </submittedName>
</protein>
<organism evidence="2 3">
    <name type="scientific">Trifolium pratense</name>
    <name type="common">Red clover</name>
    <dbReference type="NCBI Taxonomy" id="57577"/>
    <lineage>
        <taxon>Eukaryota</taxon>
        <taxon>Viridiplantae</taxon>
        <taxon>Streptophyta</taxon>
        <taxon>Embryophyta</taxon>
        <taxon>Tracheophyta</taxon>
        <taxon>Spermatophyta</taxon>
        <taxon>Magnoliopsida</taxon>
        <taxon>eudicotyledons</taxon>
        <taxon>Gunneridae</taxon>
        <taxon>Pentapetalae</taxon>
        <taxon>rosids</taxon>
        <taxon>fabids</taxon>
        <taxon>Fabales</taxon>
        <taxon>Fabaceae</taxon>
        <taxon>Papilionoideae</taxon>
        <taxon>50 kb inversion clade</taxon>
        <taxon>NPAAA clade</taxon>
        <taxon>Hologalegina</taxon>
        <taxon>IRL clade</taxon>
        <taxon>Trifolieae</taxon>
        <taxon>Trifolium</taxon>
    </lineage>
</organism>
<feature type="region of interest" description="Disordered" evidence="1">
    <location>
        <begin position="1"/>
        <end position="20"/>
    </location>
</feature>
<feature type="non-terminal residue" evidence="2">
    <location>
        <position position="159"/>
    </location>
</feature>
<dbReference type="PANTHER" id="PTHR47481">
    <property type="match status" value="1"/>
</dbReference>